<evidence type="ECO:0000259" key="8">
    <source>
        <dbReference type="PROSITE" id="PS50850"/>
    </source>
</evidence>
<dbReference type="GO" id="GO:0022857">
    <property type="term" value="F:transmembrane transporter activity"/>
    <property type="evidence" value="ECO:0007669"/>
    <property type="project" value="InterPro"/>
</dbReference>
<evidence type="ECO:0000256" key="6">
    <source>
        <dbReference type="ARBA" id="ARBA00023136"/>
    </source>
</evidence>
<dbReference type="SUPFAM" id="SSF103473">
    <property type="entry name" value="MFS general substrate transporter"/>
    <property type="match status" value="1"/>
</dbReference>
<keyword evidence="5 7" id="KW-1133">Transmembrane helix</keyword>
<feature type="transmembrane region" description="Helical" evidence="7">
    <location>
        <begin position="207"/>
        <end position="227"/>
    </location>
</feature>
<dbReference type="Proteomes" id="UP000503011">
    <property type="component" value="Chromosome"/>
</dbReference>
<proteinExistence type="predicted"/>
<feature type="transmembrane region" description="Helical" evidence="7">
    <location>
        <begin position="43"/>
        <end position="68"/>
    </location>
</feature>
<gene>
    <name evidence="9" type="ORF">Psuf_018520</name>
</gene>
<feature type="transmembrane region" description="Helical" evidence="7">
    <location>
        <begin position="7"/>
        <end position="31"/>
    </location>
</feature>
<evidence type="ECO:0000256" key="1">
    <source>
        <dbReference type="ARBA" id="ARBA00004651"/>
    </source>
</evidence>
<dbReference type="InterPro" id="IPR020846">
    <property type="entry name" value="MFS_dom"/>
</dbReference>
<evidence type="ECO:0000256" key="5">
    <source>
        <dbReference type="ARBA" id="ARBA00022989"/>
    </source>
</evidence>
<dbReference type="InterPro" id="IPR050171">
    <property type="entry name" value="MFS_Transporters"/>
</dbReference>
<evidence type="ECO:0000313" key="9">
    <source>
        <dbReference type="EMBL" id="BCB84539.1"/>
    </source>
</evidence>
<dbReference type="GO" id="GO:0005886">
    <property type="term" value="C:plasma membrane"/>
    <property type="evidence" value="ECO:0007669"/>
    <property type="project" value="UniProtKB-SubCell"/>
</dbReference>
<evidence type="ECO:0000256" key="3">
    <source>
        <dbReference type="ARBA" id="ARBA00022475"/>
    </source>
</evidence>
<evidence type="ECO:0000313" key="10">
    <source>
        <dbReference type="Proteomes" id="UP000503011"/>
    </source>
</evidence>
<dbReference type="Gene3D" id="1.20.1250.20">
    <property type="entry name" value="MFS general substrate transporter like domains"/>
    <property type="match status" value="2"/>
</dbReference>
<feature type="transmembrane region" description="Helical" evidence="7">
    <location>
        <begin position="239"/>
        <end position="260"/>
    </location>
</feature>
<reference evidence="9 10" key="1">
    <citation type="submission" date="2020-03" db="EMBL/GenBank/DDBJ databases">
        <title>Whole genome shotgun sequence of Phytohabitans suffuscus NBRC 105367.</title>
        <authorList>
            <person name="Komaki H."/>
            <person name="Tamura T."/>
        </authorList>
    </citation>
    <scope>NUCLEOTIDE SEQUENCE [LARGE SCALE GENOMIC DNA]</scope>
    <source>
        <strain evidence="9 10">NBRC 105367</strain>
    </source>
</reference>
<keyword evidence="4 7" id="KW-0812">Transmembrane</keyword>
<evidence type="ECO:0000256" key="7">
    <source>
        <dbReference type="SAM" id="Phobius"/>
    </source>
</evidence>
<dbReference type="PROSITE" id="PS50850">
    <property type="entry name" value="MFS"/>
    <property type="match status" value="1"/>
</dbReference>
<keyword evidence="10" id="KW-1185">Reference proteome</keyword>
<evidence type="ECO:0000256" key="2">
    <source>
        <dbReference type="ARBA" id="ARBA00022448"/>
    </source>
</evidence>
<organism evidence="9 10">
    <name type="scientific">Phytohabitans suffuscus</name>
    <dbReference type="NCBI Taxonomy" id="624315"/>
    <lineage>
        <taxon>Bacteria</taxon>
        <taxon>Bacillati</taxon>
        <taxon>Actinomycetota</taxon>
        <taxon>Actinomycetes</taxon>
        <taxon>Micromonosporales</taxon>
        <taxon>Micromonosporaceae</taxon>
    </lineage>
</organism>
<reference evidence="9 10" key="2">
    <citation type="submission" date="2020-03" db="EMBL/GenBank/DDBJ databases">
        <authorList>
            <person name="Ichikawa N."/>
            <person name="Kimura A."/>
            <person name="Kitahashi Y."/>
            <person name="Uohara A."/>
        </authorList>
    </citation>
    <scope>NUCLEOTIDE SEQUENCE [LARGE SCALE GENOMIC DNA]</scope>
    <source>
        <strain evidence="9 10">NBRC 105367</strain>
    </source>
</reference>
<dbReference type="PANTHER" id="PTHR23517">
    <property type="entry name" value="RESISTANCE PROTEIN MDTM, PUTATIVE-RELATED-RELATED"/>
    <property type="match status" value="1"/>
</dbReference>
<feature type="domain" description="Major facilitator superfamily (MFS) profile" evidence="8">
    <location>
        <begin position="10"/>
        <end position="384"/>
    </location>
</feature>
<sequence>MAPYPRGLGGVGPAIVVTVASSVPLFLLLAVTPELRRDFDLTLGQLGVIVAAFHLAGGAYAGLGAAAVAARLGMRRSTALVFVLTAAIFVGFWGLASSWLILAVLVAVAGATQAQANVTANLMLSAAVRIDRQAFFFGVKQSATPVATLIAGLFAPVAVGLVGWRWTALGLAVVVVVIGFVASRGLPHRAGVSRVRAPLSGGRTRALVVLATAAALASAAGVSMSSFLVEAAVRNGMTLAAGGLVLSLSSLFAIFGRLAAGWFADRRGRRHFVWVALMCWGGGVGLLVVGLSTGAVFVCGALVAACLGQGWNGLFHFAIVHTNRDAPATPIGLAQAGIYLGGGLGPASFGFVADRYGDHAAWTWIAALMALSGGLLLAGRGLLGRSLRDDSLTGDQR</sequence>
<dbReference type="InterPro" id="IPR011701">
    <property type="entry name" value="MFS"/>
</dbReference>
<feature type="transmembrane region" description="Helical" evidence="7">
    <location>
        <begin position="168"/>
        <end position="186"/>
    </location>
</feature>
<name>A0A6F8YEU7_9ACTN</name>
<dbReference type="EMBL" id="AP022871">
    <property type="protein sequence ID" value="BCB84539.1"/>
    <property type="molecule type" value="Genomic_DNA"/>
</dbReference>
<accession>A0A6F8YEU7</accession>
<keyword evidence="2" id="KW-0813">Transport</keyword>
<comment type="subcellular location">
    <subcellularLocation>
        <location evidence="1">Cell membrane</location>
        <topology evidence="1">Multi-pass membrane protein</topology>
    </subcellularLocation>
</comment>
<feature type="transmembrane region" description="Helical" evidence="7">
    <location>
        <begin position="295"/>
        <end position="319"/>
    </location>
</feature>
<keyword evidence="6 7" id="KW-0472">Membrane</keyword>
<dbReference type="InterPro" id="IPR036259">
    <property type="entry name" value="MFS_trans_sf"/>
</dbReference>
<feature type="transmembrane region" description="Helical" evidence="7">
    <location>
        <begin position="331"/>
        <end position="353"/>
    </location>
</feature>
<dbReference type="AlphaFoldDB" id="A0A6F8YEU7"/>
<feature type="transmembrane region" description="Helical" evidence="7">
    <location>
        <begin position="142"/>
        <end position="162"/>
    </location>
</feature>
<evidence type="ECO:0000256" key="4">
    <source>
        <dbReference type="ARBA" id="ARBA00022692"/>
    </source>
</evidence>
<dbReference type="Pfam" id="PF07690">
    <property type="entry name" value="MFS_1"/>
    <property type="match status" value="1"/>
</dbReference>
<dbReference type="KEGG" id="psuu:Psuf_018520"/>
<feature type="transmembrane region" description="Helical" evidence="7">
    <location>
        <begin position="272"/>
        <end position="289"/>
    </location>
</feature>
<feature type="transmembrane region" description="Helical" evidence="7">
    <location>
        <begin position="359"/>
        <end position="378"/>
    </location>
</feature>
<dbReference type="PANTHER" id="PTHR23517:SF3">
    <property type="entry name" value="INTEGRAL MEMBRANE TRANSPORT PROTEIN"/>
    <property type="match status" value="1"/>
</dbReference>
<protein>
    <recommendedName>
        <fullName evidence="8">Major facilitator superfamily (MFS) profile domain-containing protein</fullName>
    </recommendedName>
</protein>
<keyword evidence="3" id="KW-1003">Cell membrane</keyword>
<feature type="transmembrane region" description="Helical" evidence="7">
    <location>
        <begin position="80"/>
        <end position="108"/>
    </location>
</feature>